<comment type="similarity">
    <text evidence="2 8">Belongs to the nitroreductase family.</text>
</comment>
<keyword evidence="4 8" id="KW-0288">FMN</keyword>
<proteinExistence type="inferred from homology"/>
<evidence type="ECO:0000313" key="11">
    <source>
        <dbReference type="Proteomes" id="UP001549321"/>
    </source>
</evidence>
<comment type="cofactor">
    <cofactor evidence="1 8">
        <name>FMN</name>
        <dbReference type="ChEBI" id="CHEBI:58210"/>
    </cofactor>
</comment>
<dbReference type="PANTHER" id="PTHR43821">
    <property type="entry name" value="NAD(P)H NITROREDUCTASE YDJA-RELATED"/>
    <property type="match status" value="1"/>
</dbReference>
<dbReference type="Proteomes" id="UP001549321">
    <property type="component" value="Unassembled WGS sequence"/>
</dbReference>
<dbReference type="InterPro" id="IPR026021">
    <property type="entry name" value="YdjA-like"/>
</dbReference>
<keyword evidence="6 8" id="KW-0560">Oxidoreductase</keyword>
<name>A0ABV2QXC7_9HYPH</name>
<dbReference type="SUPFAM" id="SSF55469">
    <property type="entry name" value="FMN-dependent nitroreductase-like"/>
    <property type="match status" value="1"/>
</dbReference>
<dbReference type="RefSeq" id="WP_354550082.1">
    <property type="nucleotide sequence ID" value="NZ_JBEPSM010000001.1"/>
</dbReference>
<evidence type="ECO:0000256" key="2">
    <source>
        <dbReference type="ARBA" id="ARBA00007118"/>
    </source>
</evidence>
<evidence type="ECO:0000256" key="8">
    <source>
        <dbReference type="PIRNR" id="PIRNR000232"/>
    </source>
</evidence>
<evidence type="ECO:0000313" key="10">
    <source>
        <dbReference type="EMBL" id="MET4633682.1"/>
    </source>
</evidence>
<dbReference type="InterPro" id="IPR000415">
    <property type="entry name" value="Nitroreductase-like"/>
</dbReference>
<dbReference type="EMBL" id="JBEPSM010000001">
    <property type="protein sequence ID" value="MET4633682.1"/>
    <property type="molecule type" value="Genomic_DNA"/>
</dbReference>
<protein>
    <recommendedName>
        <fullName evidence="8">Putative NAD(P)H nitroreductase</fullName>
        <ecNumber evidence="8">1.-.-.-</ecNumber>
    </recommendedName>
</protein>
<keyword evidence="7 8" id="KW-0520">NAD</keyword>
<evidence type="ECO:0000259" key="9">
    <source>
        <dbReference type="Pfam" id="PF00881"/>
    </source>
</evidence>
<dbReference type="Gene3D" id="3.40.109.10">
    <property type="entry name" value="NADH Oxidase"/>
    <property type="match status" value="1"/>
</dbReference>
<comment type="caution">
    <text evidence="10">The sequence shown here is derived from an EMBL/GenBank/DDBJ whole genome shotgun (WGS) entry which is preliminary data.</text>
</comment>
<keyword evidence="11" id="KW-1185">Reference proteome</keyword>
<dbReference type="PANTHER" id="PTHR43821:SF1">
    <property type="entry name" value="NAD(P)H NITROREDUCTASE YDJA-RELATED"/>
    <property type="match status" value="1"/>
</dbReference>
<dbReference type="PIRSF" id="PIRSF000232">
    <property type="entry name" value="YdjA"/>
    <property type="match status" value="1"/>
</dbReference>
<dbReference type="CDD" id="cd02135">
    <property type="entry name" value="YdjA-like"/>
    <property type="match status" value="1"/>
</dbReference>
<organism evidence="10 11">
    <name type="scientific">Kaistia defluvii</name>
    <dbReference type="NCBI Taxonomy" id="410841"/>
    <lineage>
        <taxon>Bacteria</taxon>
        <taxon>Pseudomonadati</taxon>
        <taxon>Pseudomonadota</taxon>
        <taxon>Alphaproteobacteria</taxon>
        <taxon>Hyphomicrobiales</taxon>
        <taxon>Kaistiaceae</taxon>
        <taxon>Kaistia</taxon>
    </lineage>
</organism>
<accession>A0ABV2QXC7</accession>
<reference evidence="10 11" key="1">
    <citation type="submission" date="2024-06" db="EMBL/GenBank/DDBJ databases">
        <title>Sorghum-associated microbial communities from plants grown in Nebraska, USA.</title>
        <authorList>
            <person name="Schachtman D."/>
        </authorList>
    </citation>
    <scope>NUCLEOTIDE SEQUENCE [LARGE SCALE GENOMIC DNA]</scope>
    <source>
        <strain evidence="10 11">3207</strain>
    </source>
</reference>
<evidence type="ECO:0000256" key="5">
    <source>
        <dbReference type="ARBA" id="ARBA00022857"/>
    </source>
</evidence>
<dbReference type="Pfam" id="PF00881">
    <property type="entry name" value="Nitroreductase"/>
    <property type="match status" value="1"/>
</dbReference>
<evidence type="ECO:0000256" key="3">
    <source>
        <dbReference type="ARBA" id="ARBA00022630"/>
    </source>
</evidence>
<evidence type="ECO:0000256" key="6">
    <source>
        <dbReference type="ARBA" id="ARBA00023002"/>
    </source>
</evidence>
<keyword evidence="3 8" id="KW-0285">Flavoprotein</keyword>
<evidence type="ECO:0000256" key="4">
    <source>
        <dbReference type="ARBA" id="ARBA00022643"/>
    </source>
</evidence>
<evidence type="ECO:0000256" key="7">
    <source>
        <dbReference type="ARBA" id="ARBA00023027"/>
    </source>
</evidence>
<evidence type="ECO:0000256" key="1">
    <source>
        <dbReference type="ARBA" id="ARBA00001917"/>
    </source>
</evidence>
<dbReference type="EC" id="1.-.-.-" evidence="8"/>
<gene>
    <name evidence="10" type="ORF">ABIE08_001595</name>
</gene>
<dbReference type="InterPro" id="IPR052530">
    <property type="entry name" value="NAD(P)H_nitroreductase"/>
</dbReference>
<feature type="domain" description="Nitroreductase" evidence="9">
    <location>
        <begin position="21"/>
        <end position="166"/>
    </location>
</feature>
<sequence>MTDTLSLLKTRRSFPSMNLVEPGPTPEQLTELLTIASRVPDHGKLAPWRFILFRGDARAQAGEATAAVLKSNRPDIDDKSLAHEKNRFLRSPLVVAVVSRAAPHAKIPEWEQLMSAGAVAMNLIVAANAMGFATQWLTEWVTYDAEARRVMGLAEAEKLVGLVYVGTPNTEPFERPRPALADIVSEWTPPAV</sequence>
<keyword evidence="5 8" id="KW-0521">NADP</keyword>
<dbReference type="InterPro" id="IPR029479">
    <property type="entry name" value="Nitroreductase"/>
</dbReference>